<dbReference type="AlphaFoldDB" id="A0A6J4SML7"/>
<name>A0A6J4SML7_9SPHN</name>
<evidence type="ECO:0000256" key="1">
    <source>
        <dbReference type="SAM" id="MobiDB-lite"/>
    </source>
</evidence>
<sequence length="156" mass="17023">MLLKGCALSAAEESRVPPTAGVALLPEVIFNQEGKLAAIRLRKFLRGDIEPAQCGRVHGQLLDHLQKTWGSPMASSSNKHGKPKGREVSPSADDAAVIGRETFHVQPDGRQIILLSSYIGPTDSAPAVCHLSIYYRGPKSLQPPPEERPHPLKNWY</sequence>
<gene>
    <name evidence="2" type="ORF">AVDCRST_MAG31-102</name>
</gene>
<dbReference type="EMBL" id="CADCWA010000008">
    <property type="protein sequence ID" value="CAA9496146.1"/>
    <property type="molecule type" value="Genomic_DNA"/>
</dbReference>
<proteinExistence type="predicted"/>
<reference evidence="2" key="1">
    <citation type="submission" date="2020-02" db="EMBL/GenBank/DDBJ databases">
        <authorList>
            <person name="Meier V. D."/>
        </authorList>
    </citation>
    <scope>NUCLEOTIDE SEQUENCE</scope>
    <source>
        <strain evidence="2">AVDCRST_MAG31</strain>
    </source>
</reference>
<feature type="region of interest" description="Disordered" evidence="1">
    <location>
        <begin position="68"/>
        <end position="93"/>
    </location>
</feature>
<accession>A0A6J4SML7</accession>
<protein>
    <submittedName>
        <fullName evidence="2">Uncharacterized protein</fullName>
    </submittedName>
</protein>
<evidence type="ECO:0000313" key="2">
    <source>
        <dbReference type="EMBL" id="CAA9496146.1"/>
    </source>
</evidence>
<organism evidence="2">
    <name type="scientific">uncultured Sphingomonas sp</name>
    <dbReference type="NCBI Taxonomy" id="158754"/>
    <lineage>
        <taxon>Bacteria</taxon>
        <taxon>Pseudomonadati</taxon>
        <taxon>Pseudomonadota</taxon>
        <taxon>Alphaproteobacteria</taxon>
        <taxon>Sphingomonadales</taxon>
        <taxon>Sphingomonadaceae</taxon>
        <taxon>Sphingomonas</taxon>
        <taxon>environmental samples</taxon>
    </lineage>
</organism>